<feature type="compositionally biased region" description="Polar residues" evidence="4">
    <location>
        <begin position="59"/>
        <end position="69"/>
    </location>
</feature>
<comment type="caution">
    <text evidence="6">The sequence shown here is derived from an EMBL/GenBank/DDBJ whole genome shotgun (WGS) entry which is preliminary data.</text>
</comment>
<proteinExistence type="predicted"/>
<dbReference type="Gene3D" id="2.30.42.10">
    <property type="match status" value="1"/>
</dbReference>
<keyword evidence="5" id="KW-1133">Transmembrane helix</keyword>
<evidence type="ECO:0000256" key="2">
    <source>
        <dbReference type="ARBA" id="ARBA00022801"/>
    </source>
</evidence>
<keyword evidence="2" id="KW-0378">Hydrolase</keyword>
<dbReference type="Pfam" id="PF13365">
    <property type="entry name" value="Trypsin_2"/>
    <property type="match status" value="1"/>
</dbReference>
<evidence type="ECO:0000256" key="4">
    <source>
        <dbReference type="SAM" id="MobiDB-lite"/>
    </source>
</evidence>
<evidence type="ECO:0000256" key="3">
    <source>
        <dbReference type="SAM" id="Coils"/>
    </source>
</evidence>
<dbReference type="PANTHER" id="PTHR43343:SF3">
    <property type="entry name" value="PROTEASE DO-LIKE 8, CHLOROPLASTIC"/>
    <property type="match status" value="1"/>
</dbReference>
<evidence type="ECO:0000313" key="6">
    <source>
        <dbReference type="EMBL" id="HIV10304.1"/>
    </source>
</evidence>
<keyword evidence="5" id="KW-0812">Transmembrane</keyword>
<dbReference type="SUPFAM" id="SSF50494">
    <property type="entry name" value="Trypsin-like serine proteases"/>
    <property type="match status" value="1"/>
</dbReference>
<evidence type="ECO:0000313" key="7">
    <source>
        <dbReference type="Proteomes" id="UP000823960"/>
    </source>
</evidence>
<organism evidence="6 7">
    <name type="scientific">Candidatus Faeciplasma avium</name>
    <dbReference type="NCBI Taxonomy" id="2840798"/>
    <lineage>
        <taxon>Bacteria</taxon>
        <taxon>Bacillati</taxon>
        <taxon>Bacillota</taxon>
        <taxon>Clostridia</taxon>
        <taxon>Eubacteriales</taxon>
        <taxon>Oscillospiraceae</taxon>
        <taxon>Oscillospiraceae incertae sedis</taxon>
        <taxon>Candidatus Faeciplasma</taxon>
    </lineage>
</organism>
<dbReference type="PRINTS" id="PR00834">
    <property type="entry name" value="PROTEASES2C"/>
</dbReference>
<protein>
    <submittedName>
        <fullName evidence="6">Trypsin-like peptidase domain-containing protein</fullName>
    </submittedName>
</protein>
<feature type="region of interest" description="Disordered" evidence="4">
    <location>
        <begin position="1"/>
        <end position="72"/>
    </location>
</feature>
<keyword evidence="3" id="KW-0175">Coiled coil</keyword>
<dbReference type="GO" id="GO:0006508">
    <property type="term" value="P:proteolysis"/>
    <property type="evidence" value="ECO:0007669"/>
    <property type="project" value="UniProtKB-KW"/>
</dbReference>
<dbReference type="GO" id="GO:0004252">
    <property type="term" value="F:serine-type endopeptidase activity"/>
    <property type="evidence" value="ECO:0007669"/>
    <property type="project" value="InterPro"/>
</dbReference>
<dbReference type="PANTHER" id="PTHR43343">
    <property type="entry name" value="PEPTIDASE S12"/>
    <property type="match status" value="1"/>
</dbReference>
<reference evidence="6" key="2">
    <citation type="journal article" date="2021" name="PeerJ">
        <title>Extensive microbial diversity within the chicken gut microbiome revealed by metagenomics and culture.</title>
        <authorList>
            <person name="Gilroy R."/>
            <person name="Ravi A."/>
            <person name="Getino M."/>
            <person name="Pursley I."/>
            <person name="Horton D.L."/>
            <person name="Alikhan N.F."/>
            <person name="Baker D."/>
            <person name="Gharbi K."/>
            <person name="Hall N."/>
            <person name="Watson M."/>
            <person name="Adriaenssens E.M."/>
            <person name="Foster-Nyarko E."/>
            <person name="Jarju S."/>
            <person name="Secka A."/>
            <person name="Antonio M."/>
            <person name="Oren A."/>
            <person name="Chaudhuri R.R."/>
            <person name="La Ragione R."/>
            <person name="Hildebrand F."/>
            <person name="Pallen M.J."/>
        </authorList>
    </citation>
    <scope>NUCLEOTIDE SEQUENCE</scope>
    <source>
        <strain evidence="6">1370</strain>
    </source>
</reference>
<reference evidence="6" key="1">
    <citation type="submission" date="2020-10" db="EMBL/GenBank/DDBJ databases">
        <authorList>
            <person name="Gilroy R."/>
        </authorList>
    </citation>
    <scope>NUCLEOTIDE SEQUENCE</scope>
    <source>
        <strain evidence="6">1370</strain>
    </source>
</reference>
<dbReference type="InterPro" id="IPR009003">
    <property type="entry name" value="Peptidase_S1_PA"/>
</dbReference>
<dbReference type="Proteomes" id="UP000823960">
    <property type="component" value="Unassembled WGS sequence"/>
</dbReference>
<feature type="coiled-coil region" evidence="3">
    <location>
        <begin position="78"/>
        <end position="105"/>
    </location>
</feature>
<sequence length="503" mass="54403">MNQDKRALSPLNSQNDASGSVPAGPSLPKEDGSPEISLPTDKGKESLEGASLENEYSAADSTSSDSNGGSEDYDRLILEQRTQRINRLEAEREAIKRELRELAYAEAGELPYLPRQITRVRPAKKLLPRLLAVFILLFAILFFITARGVFGKGWIKNLISGDTGRMSFTIPTATHPELSEEYYTEDGRYTVEGIYGACSESVVTIEIYSNSGAYFPYGQGSGIIMTEDGYIITNAHVIDGASLAVIVRLKDGSDYNAKVIGQDIKSDLAVLKINATGLSAAQFGDSDQLRMGEQVTVIGSPAGFEASVTTGIVSGLNRMIRVNENNVSMECVQIDAAINPGNSGGALFNMWGQVVGITSSKMDSIEYDNIGFAISINAARPILEELIENGSVLGRPRIGISFYEVSDSAAMLYGVPAGLHIAGILEDCDVYNTELQIDDVITGFNGIPVRTSDDVYKILEDMKAGDTITAQVTRITQDGFLEFEITFKLEEDDSSLIMEEAVG</sequence>
<dbReference type="InterPro" id="IPR001940">
    <property type="entry name" value="Peptidase_S1C"/>
</dbReference>
<evidence type="ECO:0000256" key="1">
    <source>
        <dbReference type="ARBA" id="ARBA00022670"/>
    </source>
</evidence>
<evidence type="ECO:0000256" key="5">
    <source>
        <dbReference type="SAM" id="Phobius"/>
    </source>
</evidence>
<name>A0A9D1T420_9FIRM</name>
<dbReference type="Gene3D" id="2.40.10.120">
    <property type="match status" value="1"/>
</dbReference>
<gene>
    <name evidence="6" type="ORF">IAD28_01215</name>
</gene>
<accession>A0A9D1T420</accession>
<keyword evidence="5" id="KW-0472">Membrane</keyword>
<feature type="transmembrane region" description="Helical" evidence="5">
    <location>
        <begin position="130"/>
        <end position="150"/>
    </location>
</feature>
<dbReference type="AlphaFoldDB" id="A0A9D1T420"/>
<dbReference type="SUPFAM" id="SSF50156">
    <property type="entry name" value="PDZ domain-like"/>
    <property type="match status" value="1"/>
</dbReference>
<dbReference type="InterPro" id="IPR036034">
    <property type="entry name" value="PDZ_sf"/>
</dbReference>
<dbReference type="InterPro" id="IPR051201">
    <property type="entry name" value="Chloro_Bact_Ser_Proteases"/>
</dbReference>
<keyword evidence="1" id="KW-0645">Protease</keyword>
<dbReference type="EMBL" id="DVOL01000013">
    <property type="protein sequence ID" value="HIV10304.1"/>
    <property type="molecule type" value="Genomic_DNA"/>
</dbReference>